<dbReference type="SUPFAM" id="SSF55874">
    <property type="entry name" value="ATPase domain of HSP90 chaperone/DNA topoisomerase II/histidine kinase"/>
    <property type="match status" value="1"/>
</dbReference>
<keyword evidence="7 14" id="KW-0812">Transmembrane</keyword>
<dbReference type="InterPro" id="IPR000014">
    <property type="entry name" value="PAS"/>
</dbReference>
<dbReference type="PANTHER" id="PTHR44936:SF9">
    <property type="entry name" value="SENSOR PROTEIN CREC"/>
    <property type="match status" value="1"/>
</dbReference>
<dbReference type="Gene3D" id="3.30.565.10">
    <property type="entry name" value="Histidine kinase-like ATPase, C-terminal domain"/>
    <property type="match status" value="1"/>
</dbReference>
<dbReference type="Proteomes" id="UP000005143">
    <property type="component" value="Unassembled WGS sequence"/>
</dbReference>
<keyword evidence="6" id="KW-0808">Transferase</keyword>
<evidence type="ECO:0000313" key="17">
    <source>
        <dbReference type="Proteomes" id="UP000005143"/>
    </source>
</evidence>
<keyword evidence="11 14" id="KW-1133">Transmembrane helix</keyword>
<organism evidence="16 17">
    <name type="scientific">Patulibacter medicamentivorans</name>
    <dbReference type="NCBI Taxonomy" id="1097667"/>
    <lineage>
        <taxon>Bacteria</taxon>
        <taxon>Bacillati</taxon>
        <taxon>Actinomycetota</taxon>
        <taxon>Thermoleophilia</taxon>
        <taxon>Solirubrobacterales</taxon>
        <taxon>Patulibacteraceae</taxon>
        <taxon>Patulibacter</taxon>
    </lineage>
</organism>
<evidence type="ECO:0000256" key="4">
    <source>
        <dbReference type="ARBA" id="ARBA00022475"/>
    </source>
</evidence>
<dbReference type="SUPFAM" id="SSF55890">
    <property type="entry name" value="Sporulation response regulatory protein Spo0B"/>
    <property type="match status" value="1"/>
</dbReference>
<dbReference type="EMBL" id="AGUD01000313">
    <property type="protein sequence ID" value="EHN08909.1"/>
    <property type="molecule type" value="Genomic_DNA"/>
</dbReference>
<keyword evidence="17" id="KW-1185">Reference proteome</keyword>
<dbReference type="InterPro" id="IPR005467">
    <property type="entry name" value="His_kinase_dom"/>
</dbReference>
<keyword evidence="5" id="KW-0597">Phosphoprotein</keyword>
<dbReference type="InterPro" id="IPR036890">
    <property type="entry name" value="HATPase_C_sf"/>
</dbReference>
<dbReference type="SUPFAM" id="SSF103190">
    <property type="entry name" value="Sensory domain-like"/>
    <property type="match status" value="1"/>
</dbReference>
<dbReference type="InterPro" id="IPR050980">
    <property type="entry name" value="2C_sensor_his_kinase"/>
</dbReference>
<evidence type="ECO:0000256" key="2">
    <source>
        <dbReference type="ARBA" id="ARBA00004651"/>
    </source>
</evidence>
<dbReference type="InterPro" id="IPR003594">
    <property type="entry name" value="HATPase_dom"/>
</dbReference>
<dbReference type="SUPFAM" id="SSF55785">
    <property type="entry name" value="PYP-like sensor domain (PAS domain)"/>
    <property type="match status" value="1"/>
</dbReference>
<dbReference type="SMART" id="SM00091">
    <property type="entry name" value="PAS"/>
    <property type="match status" value="1"/>
</dbReference>
<dbReference type="Gene3D" id="3.30.450.20">
    <property type="entry name" value="PAS domain"/>
    <property type="match status" value="2"/>
</dbReference>
<dbReference type="InterPro" id="IPR004358">
    <property type="entry name" value="Sig_transdc_His_kin-like_C"/>
</dbReference>
<comment type="subcellular location">
    <subcellularLocation>
        <location evidence="2">Cell membrane</location>
        <topology evidence="2">Multi-pass membrane protein</topology>
    </subcellularLocation>
</comment>
<feature type="domain" description="Histidine kinase" evidence="15">
    <location>
        <begin position="427"/>
        <end position="533"/>
    </location>
</feature>
<sequence>MPRARWSGWSLARRLLVLQLAVVAVVVAIGALITIDTARDGTYERHRDRSLAVARTLAGEPAVRQALAGPDPTASLQPLAERVRRTTGVSFITIMRPDRTRLTHPDPAQIGRPFVGRIDPALRGRTFTERYTGTLGPSVRAVSPVYDTRGRIVGLVAVGVLLDRIGDLAADQVPRLLLLALATFAIGGTLSLLLARRIRRQTLGLGPERIAALYQHHDATLHAIREGVLVTDAGGRPLLVNDEARRLLDLPDGEPDALDGGSRLDELVHDPGLRAVIAGDRPLRDETLLVGDRVLLVSHAPTSIDGRAAGSVTTLRDRTELEALSRELDAVRGMADALRAQSHEAANRLHTIVGLVELGRTDEAIRFGSDQAAVAGELLARLEERIDEPALVALLLGKVATAGERGSVLRIADDSAVPATGLPAADLVTIVGNLVDNALDAAAGRPDPAVEIDLRRDGATVVVVVADRGPGLPPGDPSRLFEPGFTTKPAGPGGRGIGLALVARTARRLGGSVVARDRPGGGAEVTVRLPLPHAASPPPARIDP</sequence>
<accession>H0EBP7</accession>
<keyword evidence="8" id="KW-0547">Nucleotide-binding</keyword>
<dbReference type="InterPro" id="IPR029151">
    <property type="entry name" value="Sensor-like_sf"/>
</dbReference>
<keyword evidence="12" id="KW-0902">Two-component regulatory system</keyword>
<name>H0EBP7_9ACTN</name>
<dbReference type="PATRIC" id="fig|1097667.3.peg.4241"/>
<dbReference type="GO" id="GO:0000155">
    <property type="term" value="F:phosphorelay sensor kinase activity"/>
    <property type="evidence" value="ECO:0007669"/>
    <property type="project" value="InterPro"/>
</dbReference>
<evidence type="ECO:0000256" key="12">
    <source>
        <dbReference type="ARBA" id="ARBA00023012"/>
    </source>
</evidence>
<evidence type="ECO:0000256" key="14">
    <source>
        <dbReference type="SAM" id="Phobius"/>
    </source>
</evidence>
<evidence type="ECO:0000256" key="8">
    <source>
        <dbReference type="ARBA" id="ARBA00022741"/>
    </source>
</evidence>
<evidence type="ECO:0000256" key="9">
    <source>
        <dbReference type="ARBA" id="ARBA00022777"/>
    </source>
</evidence>
<evidence type="ECO:0000259" key="15">
    <source>
        <dbReference type="PROSITE" id="PS50109"/>
    </source>
</evidence>
<evidence type="ECO:0000256" key="7">
    <source>
        <dbReference type="ARBA" id="ARBA00022692"/>
    </source>
</evidence>
<dbReference type="InterPro" id="IPR016120">
    <property type="entry name" value="Sig_transdc_His_kin_SpoOB"/>
</dbReference>
<dbReference type="AlphaFoldDB" id="H0EBP7"/>
<comment type="caution">
    <text evidence="16">The sequence shown here is derived from an EMBL/GenBank/DDBJ whole genome shotgun (WGS) entry which is preliminary data.</text>
</comment>
<dbReference type="InterPro" id="IPR033463">
    <property type="entry name" value="sCache_3"/>
</dbReference>
<feature type="transmembrane region" description="Helical" evidence="14">
    <location>
        <begin position="176"/>
        <end position="195"/>
    </location>
</feature>
<dbReference type="SMART" id="SM00387">
    <property type="entry name" value="HATPase_c"/>
    <property type="match status" value="1"/>
</dbReference>
<dbReference type="Pfam" id="PF02518">
    <property type="entry name" value="HATPase_c"/>
    <property type="match status" value="1"/>
</dbReference>
<dbReference type="PANTHER" id="PTHR44936">
    <property type="entry name" value="SENSOR PROTEIN CREC"/>
    <property type="match status" value="1"/>
</dbReference>
<keyword evidence="13 14" id="KW-0472">Membrane</keyword>
<keyword evidence="10" id="KW-0067">ATP-binding</keyword>
<dbReference type="EC" id="2.7.13.3" evidence="3"/>
<evidence type="ECO:0000256" key="6">
    <source>
        <dbReference type="ARBA" id="ARBA00022679"/>
    </source>
</evidence>
<evidence type="ECO:0000256" key="11">
    <source>
        <dbReference type="ARBA" id="ARBA00022989"/>
    </source>
</evidence>
<comment type="catalytic activity">
    <reaction evidence="1">
        <text>ATP + protein L-histidine = ADP + protein N-phospho-L-histidine.</text>
        <dbReference type="EC" id="2.7.13.3"/>
    </reaction>
</comment>
<keyword evidence="9 16" id="KW-0418">Kinase</keyword>
<evidence type="ECO:0000256" key="10">
    <source>
        <dbReference type="ARBA" id="ARBA00022840"/>
    </source>
</evidence>
<evidence type="ECO:0000256" key="13">
    <source>
        <dbReference type="ARBA" id="ARBA00023136"/>
    </source>
</evidence>
<evidence type="ECO:0000256" key="3">
    <source>
        <dbReference type="ARBA" id="ARBA00012438"/>
    </source>
</evidence>
<reference evidence="16 17" key="1">
    <citation type="journal article" date="2013" name="Biodegradation">
        <title>Quantitative proteomic analysis of ibuprofen-degrading Patulibacter sp. strain I11.</title>
        <authorList>
            <person name="Almeida B."/>
            <person name="Kjeldal H."/>
            <person name="Lolas I."/>
            <person name="Knudsen A.D."/>
            <person name="Carvalho G."/>
            <person name="Nielsen K.L."/>
            <person name="Barreto Crespo M.T."/>
            <person name="Stensballe A."/>
            <person name="Nielsen J.L."/>
        </authorList>
    </citation>
    <scope>NUCLEOTIDE SEQUENCE [LARGE SCALE GENOMIC DNA]</scope>
    <source>
        <strain evidence="16 17">I11</strain>
    </source>
</reference>
<dbReference type="GO" id="GO:0005886">
    <property type="term" value="C:plasma membrane"/>
    <property type="evidence" value="ECO:0007669"/>
    <property type="project" value="UniProtKB-SubCell"/>
</dbReference>
<dbReference type="InterPro" id="IPR035965">
    <property type="entry name" value="PAS-like_dom_sf"/>
</dbReference>
<keyword evidence="4" id="KW-1003">Cell membrane</keyword>
<protein>
    <recommendedName>
        <fullName evidence="3">histidine kinase</fullName>
        <ecNumber evidence="3">2.7.13.3</ecNumber>
    </recommendedName>
</protein>
<evidence type="ECO:0000256" key="5">
    <source>
        <dbReference type="ARBA" id="ARBA00022553"/>
    </source>
</evidence>
<dbReference type="GO" id="GO:0005524">
    <property type="term" value="F:ATP binding"/>
    <property type="evidence" value="ECO:0007669"/>
    <property type="project" value="UniProtKB-KW"/>
</dbReference>
<evidence type="ECO:0000313" key="16">
    <source>
        <dbReference type="EMBL" id="EHN08909.1"/>
    </source>
</evidence>
<proteinExistence type="predicted"/>
<evidence type="ECO:0000256" key="1">
    <source>
        <dbReference type="ARBA" id="ARBA00000085"/>
    </source>
</evidence>
<dbReference type="PROSITE" id="PS50109">
    <property type="entry name" value="HIS_KIN"/>
    <property type="match status" value="1"/>
</dbReference>
<dbReference type="PRINTS" id="PR00344">
    <property type="entry name" value="BCTRLSENSOR"/>
</dbReference>
<dbReference type="Pfam" id="PF17203">
    <property type="entry name" value="sCache_3_2"/>
    <property type="match status" value="1"/>
</dbReference>
<dbReference type="CDD" id="cd18773">
    <property type="entry name" value="PDC1_HK_sensor"/>
    <property type="match status" value="1"/>
</dbReference>
<dbReference type="OrthoDB" id="9792686at2"/>
<dbReference type="RefSeq" id="WP_007579153.1">
    <property type="nucleotide sequence ID" value="NZ_AGUD01000313.1"/>
</dbReference>
<gene>
    <name evidence="16" type="ORF">PAI11_42800</name>
</gene>